<sequence>MFDFLQREPSYTGSDKDWYVELNNSTCFWYDLLPHPPEGFNMKQQIADYLKQLQAIVESQLDKRFIYFLAARKKLRFCVGKKPKYSFFGNDLFFYVEIGRERIRRKVTTKILDSQTRQPIKPPVEISDRFITFHYTPDHKVSLSIHDFLQDSGIELGINTEIHYVGYTRSPSERPINGAHSGLSDMLYRVSNDEHDFFVFFNLFKVSSIGMNRSAPINFCVANSMVDEVKVDEEGRIIEKALIRYFSTEAQDISKRNEESELENSLERLAAKNNINSVAIHIEMEEPSELHRFFSRSVEPSDKHLFTCRMRNGGIEIIDGANLAVSVL</sequence>
<dbReference type="EMBL" id="CP044205">
    <property type="protein sequence ID" value="QFY44222.1"/>
    <property type="molecule type" value="Genomic_DNA"/>
</dbReference>
<dbReference type="AlphaFoldDB" id="A0A5Q0BM53"/>
<dbReference type="InParanoid" id="A0A5Q0BM53"/>
<name>A0A5Q0BM53_9GAMM</name>
<dbReference type="OrthoDB" id="5916242at2"/>
<reference evidence="1 2" key="1">
    <citation type="submission" date="2019-09" db="EMBL/GenBank/DDBJ databases">
        <title>Ecophysiology of the spiral-shaped methanotroph Methylospira mobilis as revealed by the complete genome sequence.</title>
        <authorList>
            <person name="Oshkin I.Y."/>
            <person name="Dedysh S.N."/>
            <person name="Miroshnikov K."/>
            <person name="Danilova O.V."/>
            <person name="Hakobyan A."/>
            <person name="Liesack W."/>
        </authorList>
    </citation>
    <scope>NUCLEOTIDE SEQUENCE [LARGE SCALE GENOMIC DNA]</scope>
    <source>
        <strain evidence="1 2">Shm1</strain>
    </source>
</reference>
<protein>
    <submittedName>
        <fullName evidence="1">Uncharacterized protein</fullName>
    </submittedName>
</protein>
<dbReference type="Proteomes" id="UP000325755">
    <property type="component" value="Chromosome"/>
</dbReference>
<evidence type="ECO:0000313" key="2">
    <source>
        <dbReference type="Proteomes" id="UP000325755"/>
    </source>
</evidence>
<gene>
    <name evidence="1" type="ORF">F6R98_17590</name>
</gene>
<dbReference type="KEGG" id="mmob:F6R98_17590"/>
<evidence type="ECO:0000313" key="1">
    <source>
        <dbReference type="EMBL" id="QFY44222.1"/>
    </source>
</evidence>
<organism evidence="1 2">
    <name type="scientific">Candidatus Methylospira mobilis</name>
    <dbReference type="NCBI Taxonomy" id="1808979"/>
    <lineage>
        <taxon>Bacteria</taxon>
        <taxon>Pseudomonadati</taxon>
        <taxon>Pseudomonadota</taxon>
        <taxon>Gammaproteobacteria</taxon>
        <taxon>Methylococcales</taxon>
        <taxon>Methylococcaceae</taxon>
        <taxon>Candidatus Methylospira</taxon>
    </lineage>
</organism>
<keyword evidence="2" id="KW-1185">Reference proteome</keyword>
<proteinExistence type="predicted"/>
<accession>A0A5Q0BM53</accession>